<proteinExistence type="inferred from homology"/>
<comment type="subcellular location">
    <subcellularLocation>
        <location evidence="4">Bud</location>
    </subcellularLocation>
    <subcellularLocation>
        <location evidence="4">Bud neck</location>
    </subcellularLocation>
</comment>
<dbReference type="GO" id="GO:0005546">
    <property type="term" value="F:phosphatidylinositol-4,5-bisphosphate binding"/>
    <property type="evidence" value="ECO:0007669"/>
    <property type="project" value="InterPro"/>
</dbReference>
<evidence type="ECO:0000313" key="7">
    <source>
        <dbReference type="EMBL" id="KAF2236991.1"/>
    </source>
</evidence>
<dbReference type="Gene3D" id="1.20.1280.170">
    <property type="entry name" value="Exocyst complex component Exo70"/>
    <property type="match status" value="1"/>
</dbReference>
<dbReference type="PANTHER" id="PTHR12542">
    <property type="entry name" value="EXOCYST COMPLEX PROTEIN EXO70"/>
    <property type="match status" value="1"/>
</dbReference>
<feature type="region of interest" description="Disordered" evidence="5">
    <location>
        <begin position="526"/>
        <end position="545"/>
    </location>
</feature>
<dbReference type="EMBL" id="ML991782">
    <property type="protein sequence ID" value="KAF2236991.1"/>
    <property type="molecule type" value="Genomic_DNA"/>
</dbReference>
<comment type="similarity">
    <text evidence="1 4">Belongs to the EXO70 family.</text>
</comment>
<dbReference type="GO" id="GO:0015031">
    <property type="term" value="P:protein transport"/>
    <property type="evidence" value="ECO:0007669"/>
    <property type="project" value="UniProtKB-KW"/>
</dbReference>
<name>A0A6A6HGC1_VIRVR</name>
<organism evidence="7 8">
    <name type="scientific">Viridothelium virens</name>
    <name type="common">Speckled blister lichen</name>
    <name type="synonym">Trypethelium virens</name>
    <dbReference type="NCBI Taxonomy" id="1048519"/>
    <lineage>
        <taxon>Eukaryota</taxon>
        <taxon>Fungi</taxon>
        <taxon>Dikarya</taxon>
        <taxon>Ascomycota</taxon>
        <taxon>Pezizomycotina</taxon>
        <taxon>Dothideomycetes</taxon>
        <taxon>Dothideomycetes incertae sedis</taxon>
        <taxon>Trypetheliales</taxon>
        <taxon>Trypetheliaceae</taxon>
        <taxon>Viridothelium</taxon>
    </lineage>
</organism>
<evidence type="ECO:0000259" key="6">
    <source>
        <dbReference type="Pfam" id="PF03081"/>
    </source>
</evidence>
<dbReference type="GO" id="GO:0005935">
    <property type="term" value="C:cellular bud neck"/>
    <property type="evidence" value="ECO:0007669"/>
    <property type="project" value="UniProtKB-SubCell"/>
</dbReference>
<dbReference type="AlphaFoldDB" id="A0A6A6HGC1"/>
<protein>
    <recommendedName>
        <fullName evidence="4">Exocyst complex protein EXO70</fullName>
    </recommendedName>
</protein>
<dbReference type="Pfam" id="PF20669">
    <property type="entry name" value="Exo70_N"/>
    <property type="match status" value="1"/>
</dbReference>
<accession>A0A6A6HGC1</accession>
<evidence type="ECO:0000256" key="2">
    <source>
        <dbReference type="ARBA" id="ARBA00022448"/>
    </source>
</evidence>
<dbReference type="Proteomes" id="UP000800092">
    <property type="component" value="Unassembled WGS sequence"/>
</dbReference>
<dbReference type="InterPro" id="IPR046364">
    <property type="entry name" value="Exo70_C"/>
</dbReference>
<dbReference type="OrthoDB" id="1922221at2759"/>
<evidence type="ECO:0000256" key="3">
    <source>
        <dbReference type="ARBA" id="ARBA00022483"/>
    </source>
</evidence>
<comment type="function">
    <text evidence="4">Involved in the secretory pathway as part of the exocyst complex which tethers secretory vesicles to the sites of exocytosis. Also plays a role in the assembly of the exocyst.</text>
</comment>
<keyword evidence="2 4" id="KW-0813">Transport</keyword>
<keyword evidence="8" id="KW-1185">Reference proteome</keyword>
<dbReference type="GO" id="GO:0006887">
    <property type="term" value="P:exocytosis"/>
    <property type="evidence" value="ECO:0007669"/>
    <property type="project" value="UniProtKB-KW"/>
</dbReference>
<sequence length="638" mass="70538">MAAIMGAQKSLHAEESAEVEVLSANLEKLKGLTKRIQGSVIRLQSTGDNVQDSVGPAFGNTQRIQTSISNVDRLLDAIDRMRAPLDNTNREERIIKQGPKKTGLNDYIASIDRMNRALGDLKRSNLKSNQKTVSELSLLLKMGNTQLEDIFRSVLREDNRPIEPLHYITKQEPFPTIPQEKISTLRTVNAHCATTVSQTSQYDVKDTPTSRVFAETRGDYIAASLQNLSSASMSTARKTNADALYRQGACAIGTYAQGLEGMYVSEYDNICNIFAREDWSPVLNTTCQASLNDFSRTLRDLNAHIQAHLITDCYLGFEIVDVVSTLSINLESRTGELKRPISDALKPIRDTSKLAFPRLLDDIRARIQSMPSLPPDGSTIPIVAEVMTRLQTMTSYTNPIASLMRSLGDGGWAPPNPTSTTSSTFDVGADGRQLFQHYATDTLDTLHSALETRARALHRTRPLQGVFLANCVAVVDRSIRQSELSRELEHPSLPAKLGGWRRAAEKLYTDSWQEAAKHLLDVQHTTKTVGRPPSGSTAGAGAGGADSAAIVKGLNSKERDAIKEKFRAFNVAFEELVQRHKGLRMEPEVRQGLAKAVEAVLGALYGRFWDRYHEIDKGRGKYVRWDKSQMNQVLASLG</sequence>
<evidence type="ECO:0000256" key="4">
    <source>
        <dbReference type="RuleBase" id="RU365026"/>
    </source>
</evidence>
<dbReference type="GO" id="GO:0000145">
    <property type="term" value="C:exocyst"/>
    <property type="evidence" value="ECO:0007669"/>
    <property type="project" value="InterPro"/>
</dbReference>
<gene>
    <name evidence="7" type="ORF">EV356DRAFT_574535</name>
</gene>
<dbReference type="Pfam" id="PF03081">
    <property type="entry name" value="Exo70_C"/>
    <property type="match status" value="1"/>
</dbReference>
<feature type="domain" description="Exocyst complex subunit Exo70 C-terminal" evidence="6">
    <location>
        <begin position="251"/>
        <end position="635"/>
    </location>
</feature>
<reference evidence="7" key="1">
    <citation type="journal article" date="2020" name="Stud. Mycol.">
        <title>101 Dothideomycetes genomes: a test case for predicting lifestyles and emergence of pathogens.</title>
        <authorList>
            <person name="Haridas S."/>
            <person name="Albert R."/>
            <person name="Binder M."/>
            <person name="Bloem J."/>
            <person name="Labutti K."/>
            <person name="Salamov A."/>
            <person name="Andreopoulos B."/>
            <person name="Baker S."/>
            <person name="Barry K."/>
            <person name="Bills G."/>
            <person name="Bluhm B."/>
            <person name="Cannon C."/>
            <person name="Castanera R."/>
            <person name="Culley D."/>
            <person name="Daum C."/>
            <person name="Ezra D."/>
            <person name="Gonzalez J."/>
            <person name="Henrissat B."/>
            <person name="Kuo A."/>
            <person name="Liang C."/>
            <person name="Lipzen A."/>
            <person name="Lutzoni F."/>
            <person name="Magnuson J."/>
            <person name="Mondo S."/>
            <person name="Nolan M."/>
            <person name="Ohm R."/>
            <person name="Pangilinan J."/>
            <person name="Park H.-J."/>
            <person name="Ramirez L."/>
            <person name="Alfaro M."/>
            <person name="Sun H."/>
            <person name="Tritt A."/>
            <person name="Yoshinaga Y."/>
            <person name="Zwiers L.-H."/>
            <person name="Turgeon B."/>
            <person name="Goodwin S."/>
            <person name="Spatafora J."/>
            <person name="Crous P."/>
            <person name="Grigoriev I."/>
        </authorList>
    </citation>
    <scope>NUCLEOTIDE SEQUENCE</scope>
    <source>
        <strain evidence="7">Tuck. ex Michener</strain>
    </source>
</reference>
<dbReference type="InterPro" id="IPR004140">
    <property type="entry name" value="Exo70"/>
</dbReference>
<dbReference type="PANTHER" id="PTHR12542:SF41">
    <property type="entry name" value="EXOCYST COMPLEX COMPONENT 7"/>
    <property type="match status" value="1"/>
</dbReference>
<evidence type="ECO:0000313" key="8">
    <source>
        <dbReference type="Proteomes" id="UP000800092"/>
    </source>
</evidence>
<dbReference type="SUPFAM" id="SSF74788">
    <property type="entry name" value="Cullin repeat-like"/>
    <property type="match status" value="1"/>
</dbReference>
<keyword evidence="4" id="KW-0653">Protein transport</keyword>
<dbReference type="InterPro" id="IPR016159">
    <property type="entry name" value="Cullin_repeat-like_dom_sf"/>
</dbReference>
<evidence type="ECO:0000256" key="5">
    <source>
        <dbReference type="SAM" id="MobiDB-lite"/>
    </source>
</evidence>
<evidence type="ECO:0000256" key="1">
    <source>
        <dbReference type="ARBA" id="ARBA00006756"/>
    </source>
</evidence>
<keyword evidence="3 4" id="KW-0268">Exocytosis</keyword>